<organism evidence="3 4">
    <name type="scientific">Algoriphagus confluentis</name>
    <dbReference type="NCBI Taxonomy" id="1697556"/>
    <lineage>
        <taxon>Bacteria</taxon>
        <taxon>Pseudomonadati</taxon>
        <taxon>Bacteroidota</taxon>
        <taxon>Cytophagia</taxon>
        <taxon>Cytophagales</taxon>
        <taxon>Cyclobacteriaceae</taxon>
        <taxon>Algoriphagus</taxon>
    </lineage>
</organism>
<accession>A0ABQ6PN99</accession>
<dbReference type="InterPro" id="IPR005545">
    <property type="entry name" value="YCII"/>
</dbReference>
<reference evidence="3 4" key="1">
    <citation type="submission" date="2023-08" db="EMBL/GenBank/DDBJ databases">
        <title>Draft genome sequence of Algoriphagus confluentis.</title>
        <authorList>
            <person name="Takatani N."/>
            <person name="Hosokawa M."/>
            <person name="Sawabe T."/>
        </authorList>
    </citation>
    <scope>NUCLEOTIDE SEQUENCE [LARGE SCALE GENOMIC DNA]</scope>
    <source>
        <strain evidence="3 4">NBRC 111222</strain>
    </source>
</reference>
<dbReference type="SUPFAM" id="SSF54909">
    <property type="entry name" value="Dimeric alpha+beta barrel"/>
    <property type="match status" value="1"/>
</dbReference>
<dbReference type="EMBL" id="BTPD01000006">
    <property type="protein sequence ID" value="GMQ29451.1"/>
    <property type="molecule type" value="Genomic_DNA"/>
</dbReference>
<evidence type="ECO:0000313" key="4">
    <source>
        <dbReference type="Proteomes" id="UP001338309"/>
    </source>
</evidence>
<protein>
    <recommendedName>
        <fullName evidence="2">YCII-related domain-containing protein</fullName>
    </recommendedName>
</protein>
<feature type="domain" description="YCII-related" evidence="2">
    <location>
        <begin position="76"/>
        <end position="150"/>
    </location>
</feature>
<dbReference type="Gene3D" id="3.30.70.1060">
    <property type="entry name" value="Dimeric alpha+beta barrel"/>
    <property type="match status" value="1"/>
</dbReference>
<dbReference type="PROSITE" id="PS51257">
    <property type="entry name" value="PROKAR_LIPOPROTEIN"/>
    <property type="match status" value="1"/>
</dbReference>
<evidence type="ECO:0000313" key="3">
    <source>
        <dbReference type="EMBL" id="GMQ29451.1"/>
    </source>
</evidence>
<comment type="caution">
    <text evidence="3">The sequence shown here is derived from an EMBL/GenBank/DDBJ whole genome shotgun (WGS) entry which is preliminary data.</text>
</comment>
<name>A0ABQ6PN99_9BACT</name>
<sequence length="172" mass="19279">MAENPNKSRYSSPDFRLTPQPMKTIILTLSFFVACLGVSYAQEVYDEALAKKLGADDYGMRKYVMAFLLRGDRVSEYTPEQRSEIQSGHMANIGRMAEMGKLIVAGPFFGNEDLRGIYIFDVQTLEEAKALTETDPAIQAGVLKMDLKEWYGSAALMMLPELYPKVTKSSIQ</sequence>
<proteinExistence type="inferred from homology"/>
<evidence type="ECO:0000259" key="2">
    <source>
        <dbReference type="Pfam" id="PF03795"/>
    </source>
</evidence>
<keyword evidence="4" id="KW-1185">Reference proteome</keyword>
<evidence type="ECO:0000256" key="1">
    <source>
        <dbReference type="ARBA" id="ARBA00007689"/>
    </source>
</evidence>
<gene>
    <name evidence="3" type="ORF">Aconfl_20940</name>
</gene>
<dbReference type="Pfam" id="PF03795">
    <property type="entry name" value="YCII"/>
    <property type="match status" value="1"/>
</dbReference>
<dbReference type="Proteomes" id="UP001338309">
    <property type="component" value="Unassembled WGS sequence"/>
</dbReference>
<dbReference type="InterPro" id="IPR011008">
    <property type="entry name" value="Dimeric_a/b-barrel"/>
</dbReference>
<comment type="similarity">
    <text evidence="1">Belongs to the YciI family.</text>
</comment>